<feature type="compositionally biased region" description="Basic residues" evidence="1">
    <location>
        <begin position="1"/>
        <end position="10"/>
    </location>
</feature>
<feature type="region of interest" description="Disordered" evidence="1">
    <location>
        <begin position="1"/>
        <end position="24"/>
    </location>
</feature>
<dbReference type="GO" id="GO:0000956">
    <property type="term" value="P:nuclear-transcribed mRNA catabolic process"/>
    <property type="evidence" value="ECO:0007669"/>
    <property type="project" value="TreeGrafter"/>
</dbReference>
<dbReference type="PANTHER" id="PTHR12341:SF62">
    <property type="entry name" value="5'-3' EXORIBONUCLEASE 3-LIKE"/>
    <property type="match status" value="1"/>
</dbReference>
<dbReference type="PANTHER" id="PTHR12341">
    <property type="entry name" value="5'-&gt;3' EXORIBONUCLEASE"/>
    <property type="match status" value="1"/>
</dbReference>
<dbReference type="InterPro" id="IPR027073">
    <property type="entry name" value="5_3_exoribonuclease"/>
</dbReference>
<proteinExistence type="predicted"/>
<gene>
    <name evidence="3" type="ORF">E3N88_03930</name>
</gene>
<dbReference type="AlphaFoldDB" id="A0A5N6PTI1"/>
<dbReference type="InterPro" id="IPR004859">
    <property type="entry name" value="Xrn1_N"/>
</dbReference>
<dbReference type="Gene3D" id="3.40.50.12390">
    <property type="match status" value="1"/>
</dbReference>
<evidence type="ECO:0000256" key="1">
    <source>
        <dbReference type="SAM" id="MobiDB-lite"/>
    </source>
</evidence>
<organism evidence="3 4">
    <name type="scientific">Mikania micrantha</name>
    <name type="common">bitter vine</name>
    <dbReference type="NCBI Taxonomy" id="192012"/>
    <lineage>
        <taxon>Eukaryota</taxon>
        <taxon>Viridiplantae</taxon>
        <taxon>Streptophyta</taxon>
        <taxon>Embryophyta</taxon>
        <taxon>Tracheophyta</taxon>
        <taxon>Spermatophyta</taxon>
        <taxon>Magnoliopsida</taxon>
        <taxon>eudicotyledons</taxon>
        <taxon>Gunneridae</taxon>
        <taxon>Pentapetalae</taxon>
        <taxon>asterids</taxon>
        <taxon>campanulids</taxon>
        <taxon>Asterales</taxon>
        <taxon>Asteraceae</taxon>
        <taxon>Asteroideae</taxon>
        <taxon>Heliantheae alliance</taxon>
        <taxon>Eupatorieae</taxon>
        <taxon>Mikania</taxon>
    </lineage>
</organism>
<accession>A0A5N6PTI1</accession>
<feature type="domain" description="Xrn1 N-terminal" evidence="2">
    <location>
        <begin position="1"/>
        <end position="116"/>
    </location>
</feature>
<protein>
    <recommendedName>
        <fullName evidence="2">Xrn1 N-terminal domain-containing protein</fullName>
    </recommendedName>
</protein>
<dbReference type="GO" id="GO:0003723">
    <property type="term" value="F:RNA binding"/>
    <property type="evidence" value="ECO:0007669"/>
    <property type="project" value="TreeGrafter"/>
</dbReference>
<dbReference type="Proteomes" id="UP000326396">
    <property type="component" value="Linkage Group LG10"/>
</dbReference>
<keyword evidence="4" id="KW-1185">Reference proteome</keyword>
<dbReference type="GO" id="GO:0004534">
    <property type="term" value="F:5'-3' RNA exonuclease activity"/>
    <property type="evidence" value="ECO:0007669"/>
    <property type="project" value="TreeGrafter"/>
</dbReference>
<evidence type="ECO:0000313" key="4">
    <source>
        <dbReference type="Proteomes" id="UP000326396"/>
    </source>
</evidence>
<dbReference type="Pfam" id="PF03159">
    <property type="entry name" value="XRN_N"/>
    <property type="match status" value="1"/>
</dbReference>
<dbReference type="EMBL" id="SZYD01000002">
    <property type="protein sequence ID" value="KAD7116662.1"/>
    <property type="molecule type" value="Genomic_DNA"/>
</dbReference>
<dbReference type="OrthoDB" id="372487at2759"/>
<evidence type="ECO:0000259" key="2">
    <source>
        <dbReference type="Pfam" id="PF03159"/>
    </source>
</evidence>
<reference evidence="3 4" key="1">
    <citation type="submission" date="2019-05" db="EMBL/GenBank/DDBJ databases">
        <title>Mikania micrantha, genome provides insights into the molecular mechanism of rapid growth.</title>
        <authorList>
            <person name="Liu B."/>
        </authorList>
    </citation>
    <scope>NUCLEOTIDE SEQUENCE [LARGE SCALE GENOMIC DNA]</scope>
    <source>
        <strain evidence="3">NLD-2019</strain>
        <tissue evidence="3">Leaf</tissue>
    </source>
</reference>
<feature type="compositionally biased region" description="Basic and acidic residues" evidence="1">
    <location>
        <begin position="11"/>
        <end position="24"/>
    </location>
</feature>
<comment type="caution">
    <text evidence="3">The sequence shown here is derived from an EMBL/GenBank/DDBJ whole genome shotgun (WGS) entry which is preliminary data.</text>
</comment>
<dbReference type="GO" id="GO:0005634">
    <property type="term" value="C:nucleus"/>
    <property type="evidence" value="ECO:0007669"/>
    <property type="project" value="TreeGrafter"/>
</dbReference>
<evidence type="ECO:0000313" key="3">
    <source>
        <dbReference type="EMBL" id="KAD7116662.1"/>
    </source>
</evidence>
<sequence length="121" mass="13944">MKQQRSRRFRNVKDRQTLEDEEGRLRKPCEIEGKNVLPRLESNVEDSNIITPGTKFMYELSKHLQNSIRFRITATLVILSDASSPGEGEHKIISSIRLQRTCKGYDPNTSHVLYGLVNETK</sequence>
<name>A0A5N6PTI1_9ASTR</name>